<dbReference type="InterPro" id="IPR036465">
    <property type="entry name" value="vWFA_dom_sf"/>
</dbReference>
<organism evidence="3 4">
    <name type="scientific">Edaphochlamys debaryana</name>
    <dbReference type="NCBI Taxonomy" id="47281"/>
    <lineage>
        <taxon>Eukaryota</taxon>
        <taxon>Viridiplantae</taxon>
        <taxon>Chlorophyta</taxon>
        <taxon>core chlorophytes</taxon>
        <taxon>Chlorophyceae</taxon>
        <taxon>CS clade</taxon>
        <taxon>Chlamydomonadales</taxon>
        <taxon>Chlamydomonadales incertae sedis</taxon>
        <taxon>Edaphochlamys</taxon>
    </lineage>
</organism>
<feature type="signal peptide" evidence="2">
    <location>
        <begin position="1"/>
        <end position="37"/>
    </location>
</feature>
<dbReference type="AlphaFoldDB" id="A0A836C1I6"/>
<keyword evidence="2" id="KW-0732">Signal</keyword>
<evidence type="ECO:0000313" key="4">
    <source>
        <dbReference type="Proteomes" id="UP000612055"/>
    </source>
</evidence>
<dbReference type="EMBL" id="JAEHOE010000023">
    <property type="protein sequence ID" value="KAG2495658.1"/>
    <property type="molecule type" value="Genomic_DNA"/>
</dbReference>
<feature type="region of interest" description="Disordered" evidence="1">
    <location>
        <begin position="239"/>
        <end position="297"/>
    </location>
</feature>
<dbReference type="Gene3D" id="3.40.50.410">
    <property type="entry name" value="von Willebrand factor, type A domain"/>
    <property type="match status" value="1"/>
</dbReference>
<gene>
    <name evidence="3" type="ORF">HYH03_006258</name>
</gene>
<reference evidence="3" key="1">
    <citation type="journal article" date="2020" name="bioRxiv">
        <title>Comparative genomics of Chlamydomonas.</title>
        <authorList>
            <person name="Craig R.J."/>
            <person name="Hasan A.R."/>
            <person name="Ness R.W."/>
            <person name="Keightley P.D."/>
        </authorList>
    </citation>
    <scope>NUCLEOTIDE SEQUENCE</scope>
    <source>
        <strain evidence="3">CCAP 11/70</strain>
    </source>
</reference>
<feature type="chain" id="PRO_5032365008" description="VWFA domain-containing protein" evidence="2">
    <location>
        <begin position="38"/>
        <end position="794"/>
    </location>
</feature>
<protein>
    <recommendedName>
        <fullName evidence="5">VWFA domain-containing protein</fullName>
    </recommendedName>
</protein>
<keyword evidence="4" id="KW-1185">Reference proteome</keyword>
<proteinExistence type="predicted"/>
<comment type="caution">
    <text evidence="3">The sequence shown here is derived from an EMBL/GenBank/DDBJ whole genome shotgun (WGS) entry which is preliminary data.</text>
</comment>
<dbReference type="SUPFAM" id="SSF53300">
    <property type="entry name" value="vWA-like"/>
    <property type="match status" value="1"/>
</dbReference>
<evidence type="ECO:0008006" key="5">
    <source>
        <dbReference type="Google" id="ProtNLM"/>
    </source>
</evidence>
<accession>A0A836C1I6</accession>
<dbReference type="PANTHER" id="PTHR24216:SF65">
    <property type="entry name" value="PAXILLIN-LIKE PROTEIN 1"/>
    <property type="match status" value="1"/>
</dbReference>
<dbReference type="PRINTS" id="PR01217">
    <property type="entry name" value="PRICHEXTENSN"/>
</dbReference>
<evidence type="ECO:0000256" key="1">
    <source>
        <dbReference type="SAM" id="MobiDB-lite"/>
    </source>
</evidence>
<name>A0A836C1I6_9CHLO</name>
<dbReference type="OrthoDB" id="291007at2759"/>
<evidence type="ECO:0000256" key="2">
    <source>
        <dbReference type="SAM" id="SignalP"/>
    </source>
</evidence>
<sequence>MAAPCIIGPAARRIPACLPTLLAAALLLLVSPAAVSAQTSCNNTFAPACAGGVSYTAGDCQPRGLGYCQGHILRGLCGSSTGLSVTCTIVFQQIKNEDGVFETTSTDQVTLNFYSTLQPLGTCPNYKATSLSAPLAAGGASTQSSYVRGADRTVFLTLGSGAYGGRTADGKVSLPDPLPPKPPLFSTGGVYFTGSLGSYGVIFTKTDGKYGMLFWDADKAEISEFQSLTAAVCTVRPGAVALSPRPPSPRPPSPTPPSPRPPSPAPRPPPSPRPPSPKPRPPPRPPSPPAPPPVPEMEIRTDNLVFKDNKGRSLIYDLRIIAMKIFSSNTSVYLYRASRIDGRVTIIDPSRGTSAPIETENVTLVGVNGYDLNDNLIRLPVTGIKQPVFSLRGTALRSVRDLRRKFNLKLEDPRTFNATAVNGTRPGWQSHTTCFSTYQNETESIRKEIEDELDYVPRNQTAPPRLVNITIPCFNTSRSNVTGDPGGSDVLLLTDATGSMSGAIANVRTNADAIRAALMARARNLALGLAWYRDFGDPSPFQVDLPIGSYTNATLSTAISRWTALGGNDAPECQLYALHVIAKNASIGWRSNTTRWVVWWGDAPGHDNFAGIPYLAYLSGGHNISLNMTIAALKAARIRVIAIDMAAATNTGINQYGQAVAIAQATGGVYIPYTATITASLAEVIINATSSGFASVLAVRPVAKACDDNRLALEFGDDSFRIVDKGANVCVPGRMLVSTCAAVSSGCRWQLVDTLGTVIEDRRFPVSARDACNTTTVGNTTTNSTTGHRRLLLR</sequence>
<dbReference type="PANTHER" id="PTHR24216">
    <property type="entry name" value="PAXILLIN-RELATED"/>
    <property type="match status" value="1"/>
</dbReference>
<dbReference type="Proteomes" id="UP000612055">
    <property type="component" value="Unassembled WGS sequence"/>
</dbReference>
<evidence type="ECO:0000313" key="3">
    <source>
        <dbReference type="EMBL" id="KAG2495658.1"/>
    </source>
</evidence>
<feature type="compositionally biased region" description="Pro residues" evidence="1">
    <location>
        <begin position="244"/>
        <end position="295"/>
    </location>
</feature>